<reference evidence="2" key="1">
    <citation type="submission" date="2020-10" db="EMBL/GenBank/DDBJ databases">
        <authorList>
            <person name="Gilroy R."/>
        </authorList>
    </citation>
    <scope>NUCLEOTIDE SEQUENCE</scope>
    <source>
        <strain evidence="2">4509</strain>
    </source>
</reference>
<sequence length="139" mass="15635">MDQHHEHTHRQEEEEQTIDLTVLFRDFIRGIGKFWWLLVVLALLGGLISYFRASGTYYPMYRSEATFTVTTNTSESSSGSSSEYNFYYDSATADQLALTFPYILSSDLLTNAMEEDLGVDSINGSVSATVISDSNMITM</sequence>
<evidence type="ECO:0008006" key="4">
    <source>
        <dbReference type="Google" id="ProtNLM"/>
    </source>
</evidence>
<feature type="transmembrane region" description="Helical" evidence="1">
    <location>
        <begin position="34"/>
        <end position="53"/>
    </location>
</feature>
<organism evidence="2 3">
    <name type="scientific">Candidatus Egerieicola faecale</name>
    <dbReference type="NCBI Taxonomy" id="2840774"/>
    <lineage>
        <taxon>Bacteria</taxon>
        <taxon>Bacillati</taxon>
        <taxon>Bacillota</taxon>
        <taxon>Clostridia</taxon>
        <taxon>Eubacteriales</taxon>
        <taxon>Oscillospiraceae</taxon>
        <taxon>Oscillospiraceae incertae sedis</taxon>
        <taxon>Candidatus Egerieicola</taxon>
    </lineage>
</organism>
<protein>
    <recommendedName>
        <fullName evidence="4">Polysaccharide chain length determinant N-terminal domain-containing protein</fullName>
    </recommendedName>
</protein>
<evidence type="ECO:0000313" key="2">
    <source>
        <dbReference type="EMBL" id="HIU42603.1"/>
    </source>
</evidence>
<keyword evidence="1" id="KW-1133">Transmembrane helix</keyword>
<dbReference type="AlphaFoldDB" id="A0A9D1ISP4"/>
<keyword evidence="1" id="KW-0812">Transmembrane</keyword>
<gene>
    <name evidence="2" type="ORF">IAD19_08660</name>
</gene>
<dbReference type="EMBL" id="DVMX01000164">
    <property type="protein sequence ID" value="HIU42603.1"/>
    <property type="molecule type" value="Genomic_DNA"/>
</dbReference>
<evidence type="ECO:0000313" key="3">
    <source>
        <dbReference type="Proteomes" id="UP000824082"/>
    </source>
</evidence>
<evidence type="ECO:0000256" key="1">
    <source>
        <dbReference type="SAM" id="Phobius"/>
    </source>
</evidence>
<proteinExistence type="predicted"/>
<comment type="caution">
    <text evidence="2">The sequence shown here is derived from an EMBL/GenBank/DDBJ whole genome shotgun (WGS) entry which is preliminary data.</text>
</comment>
<feature type="non-terminal residue" evidence="2">
    <location>
        <position position="139"/>
    </location>
</feature>
<reference evidence="2" key="2">
    <citation type="journal article" date="2021" name="PeerJ">
        <title>Extensive microbial diversity within the chicken gut microbiome revealed by metagenomics and culture.</title>
        <authorList>
            <person name="Gilroy R."/>
            <person name="Ravi A."/>
            <person name="Getino M."/>
            <person name="Pursley I."/>
            <person name="Horton D.L."/>
            <person name="Alikhan N.F."/>
            <person name="Baker D."/>
            <person name="Gharbi K."/>
            <person name="Hall N."/>
            <person name="Watson M."/>
            <person name="Adriaenssens E.M."/>
            <person name="Foster-Nyarko E."/>
            <person name="Jarju S."/>
            <person name="Secka A."/>
            <person name="Antonio M."/>
            <person name="Oren A."/>
            <person name="Chaudhuri R.R."/>
            <person name="La Ragione R."/>
            <person name="Hildebrand F."/>
            <person name="Pallen M.J."/>
        </authorList>
    </citation>
    <scope>NUCLEOTIDE SEQUENCE</scope>
    <source>
        <strain evidence="2">4509</strain>
    </source>
</reference>
<accession>A0A9D1ISP4</accession>
<dbReference type="Proteomes" id="UP000824082">
    <property type="component" value="Unassembled WGS sequence"/>
</dbReference>
<name>A0A9D1ISP4_9FIRM</name>
<keyword evidence="1" id="KW-0472">Membrane</keyword>